<proteinExistence type="predicted"/>
<dbReference type="OrthoDB" id="8011142at2759"/>
<dbReference type="EMBL" id="CABPRJ010002370">
    <property type="protein sequence ID" value="VVC43580.1"/>
    <property type="molecule type" value="Genomic_DNA"/>
</dbReference>
<accession>A0A5E4NIS9</accession>
<protein>
    <submittedName>
        <fullName evidence="1">Uncharacterized protein</fullName>
    </submittedName>
</protein>
<reference evidence="1 2" key="1">
    <citation type="submission" date="2019-08" db="EMBL/GenBank/DDBJ databases">
        <authorList>
            <person name="Alioto T."/>
            <person name="Alioto T."/>
            <person name="Gomez Garrido J."/>
        </authorList>
    </citation>
    <scope>NUCLEOTIDE SEQUENCE [LARGE SCALE GENOMIC DNA]</scope>
</reference>
<dbReference type="Proteomes" id="UP000325440">
    <property type="component" value="Unassembled WGS sequence"/>
</dbReference>
<evidence type="ECO:0000313" key="1">
    <source>
        <dbReference type="EMBL" id="VVC43580.1"/>
    </source>
</evidence>
<gene>
    <name evidence="1" type="ORF">CINCED_3A025381</name>
</gene>
<dbReference type="AlphaFoldDB" id="A0A5E4NIS9"/>
<organism evidence="1 2">
    <name type="scientific">Cinara cedri</name>
    <dbReference type="NCBI Taxonomy" id="506608"/>
    <lineage>
        <taxon>Eukaryota</taxon>
        <taxon>Metazoa</taxon>
        <taxon>Ecdysozoa</taxon>
        <taxon>Arthropoda</taxon>
        <taxon>Hexapoda</taxon>
        <taxon>Insecta</taxon>
        <taxon>Pterygota</taxon>
        <taxon>Neoptera</taxon>
        <taxon>Paraneoptera</taxon>
        <taxon>Hemiptera</taxon>
        <taxon>Sternorrhyncha</taxon>
        <taxon>Aphidomorpha</taxon>
        <taxon>Aphidoidea</taxon>
        <taxon>Aphididae</taxon>
        <taxon>Lachninae</taxon>
        <taxon>Cinara</taxon>
    </lineage>
</organism>
<evidence type="ECO:0000313" key="2">
    <source>
        <dbReference type="Proteomes" id="UP000325440"/>
    </source>
</evidence>
<name>A0A5E4NIS9_9HEMI</name>
<sequence length="136" mass="15596">MGSMHRLLRAYVDGISSLKKQGVCAKEKAQVDLVYPMLMWKELERVFNAVRALKPSDKLKRLEFSIFMQEAMQDGNFASRLVFSDEASSHSSDELKNRITTAAKSITKDMLQEVWNEFVYRLDVIRVTKGAHMGHL</sequence>
<keyword evidence="2" id="KW-1185">Reference proteome</keyword>